<accession>A0ABT9DW82</accession>
<reference evidence="3 4" key="1">
    <citation type="submission" date="2023-08" db="EMBL/GenBank/DDBJ databases">
        <title>The draft genome sequence of Paracraurococcus sp. LOR1-02.</title>
        <authorList>
            <person name="Kingkaew E."/>
            <person name="Tanasupawat S."/>
        </authorList>
    </citation>
    <scope>NUCLEOTIDE SEQUENCE [LARGE SCALE GENOMIC DNA]</scope>
    <source>
        <strain evidence="3 4">LOR1-02</strain>
    </source>
</reference>
<evidence type="ECO:0000313" key="3">
    <source>
        <dbReference type="EMBL" id="MDO9708158.1"/>
    </source>
</evidence>
<dbReference type="PRINTS" id="PR00081">
    <property type="entry name" value="GDHRDH"/>
</dbReference>
<dbReference type="SUPFAM" id="SSF51735">
    <property type="entry name" value="NAD(P)-binding Rossmann-fold domains"/>
    <property type="match status" value="1"/>
</dbReference>
<organism evidence="3 4">
    <name type="scientific">Paracraurococcus lichenis</name>
    <dbReference type="NCBI Taxonomy" id="3064888"/>
    <lineage>
        <taxon>Bacteria</taxon>
        <taxon>Pseudomonadati</taxon>
        <taxon>Pseudomonadota</taxon>
        <taxon>Alphaproteobacteria</taxon>
        <taxon>Acetobacterales</taxon>
        <taxon>Roseomonadaceae</taxon>
        <taxon>Paracraurococcus</taxon>
    </lineage>
</organism>
<dbReference type="Gene3D" id="3.40.50.720">
    <property type="entry name" value="NAD(P)-binding Rossmann-like Domain"/>
    <property type="match status" value="1"/>
</dbReference>
<dbReference type="PRINTS" id="PR00080">
    <property type="entry name" value="SDRFAMILY"/>
</dbReference>
<dbReference type="Proteomes" id="UP001243009">
    <property type="component" value="Unassembled WGS sequence"/>
</dbReference>
<proteinExistence type="inferred from homology"/>
<dbReference type="InterPro" id="IPR036291">
    <property type="entry name" value="NAD(P)-bd_dom_sf"/>
</dbReference>
<evidence type="ECO:0000256" key="2">
    <source>
        <dbReference type="ARBA" id="ARBA00023002"/>
    </source>
</evidence>
<dbReference type="PROSITE" id="PS00061">
    <property type="entry name" value="ADH_SHORT"/>
    <property type="match status" value="1"/>
</dbReference>
<dbReference type="CDD" id="cd05233">
    <property type="entry name" value="SDR_c"/>
    <property type="match status" value="1"/>
</dbReference>
<evidence type="ECO:0000313" key="4">
    <source>
        <dbReference type="Proteomes" id="UP001243009"/>
    </source>
</evidence>
<sequence>MLDLTGKTAFIAGAGSVGEAKGGENWGNGKATAVLMARQGARVYGVDLNPAAVAETARIIEAEGGTCATRTVNMTVAAEVQAAVEDCLARFGRIDILVNNVGGSAPGDPVTMSEEVWDAQMDHNLKTAFLGCKYVLPVMERQGSGAVVNISSVAALSHQVEGRTNVAYAASKAGIIAFTRSTAIAFVKKGIRVNCVVPGTMHTPLVEHRLAKQLGANDAAALIAKRHAGVPIGRMGDAWDVAHAVLFLASEEARYVTAAHLVVDGGLTAARPG</sequence>
<dbReference type="RefSeq" id="WP_305103024.1">
    <property type="nucleotide sequence ID" value="NZ_JAUTWS010000005.1"/>
</dbReference>
<protein>
    <submittedName>
        <fullName evidence="3">SDR family NAD(P)-dependent oxidoreductase</fullName>
    </submittedName>
</protein>
<keyword evidence="2" id="KW-0560">Oxidoreductase</keyword>
<dbReference type="PANTHER" id="PTHR24321:SF15">
    <property type="entry name" value="OXIDOREDUCTASE UCPA"/>
    <property type="match status" value="1"/>
</dbReference>
<comment type="caution">
    <text evidence="3">The sequence shown here is derived from an EMBL/GenBank/DDBJ whole genome shotgun (WGS) entry which is preliminary data.</text>
</comment>
<dbReference type="InterPro" id="IPR020904">
    <property type="entry name" value="Sc_DH/Rdtase_CS"/>
</dbReference>
<keyword evidence="4" id="KW-1185">Reference proteome</keyword>
<dbReference type="Pfam" id="PF13561">
    <property type="entry name" value="adh_short_C2"/>
    <property type="match status" value="1"/>
</dbReference>
<gene>
    <name evidence="3" type="ORF">Q7A36_07385</name>
</gene>
<dbReference type="InterPro" id="IPR002347">
    <property type="entry name" value="SDR_fam"/>
</dbReference>
<evidence type="ECO:0000256" key="1">
    <source>
        <dbReference type="ARBA" id="ARBA00006484"/>
    </source>
</evidence>
<name>A0ABT9DW82_9PROT</name>
<dbReference type="PANTHER" id="PTHR24321">
    <property type="entry name" value="DEHYDROGENASES, SHORT CHAIN"/>
    <property type="match status" value="1"/>
</dbReference>
<comment type="similarity">
    <text evidence="1">Belongs to the short-chain dehydrogenases/reductases (SDR) family.</text>
</comment>
<dbReference type="EMBL" id="JAUTWS010000005">
    <property type="protein sequence ID" value="MDO9708158.1"/>
    <property type="molecule type" value="Genomic_DNA"/>
</dbReference>